<feature type="domain" description="C2H2-type" evidence="10">
    <location>
        <begin position="324"/>
        <end position="351"/>
    </location>
</feature>
<dbReference type="InterPro" id="IPR050329">
    <property type="entry name" value="GLI_C2H2-zinc-finger"/>
</dbReference>
<feature type="compositionally biased region" description="Basic and acidic residues" evidence="9">
    <location>
        <begin position="166"/>
        <end position="180"/>
    </location>
</feature>
<sequence>MSSRRNESSGCFYSFGSTVCDSGVLGRPGEKFCKDPAPGVTWDSQWNSEMMGTNTTRNGFGDDARYNQAFGEHLDFFSAQENVGKRPCAYSKCERDASQQEPLPAPRGDREETFPGPVCEKRLGERMLQQQPGAPGEKRAGQRAPVAGPPLTAHGQKAAGGTSICAEDHPAVGHREKLPTEKPIPSLCGDDPRDVSEAPKGGLAGQQQSQGRGKSYICNDCGKSFVCHSWLVRHQMTHTGERPYKCSDFSGKKSLRIHQRSHAAERPYPCAECGKSFNCHSGLVRHQMIHRGERPYKCAECGKCYSRKEHLQNHQRLHTGERPFVCAACGKSFIRKQNLLKHQRIHTGERPYQCPACGRSFRYKDRGSATAAGTSRGCVHASHTSVHRRLLTRGLPACPKLAERTPAARVSPCTFPVLTGSGQGGTIGANLAQGRTPP</sequence>
<feature type="region of interest" description="Disordered" evidence="9">
    <location>
        <begin position="92"/>
        <end position="213"/>
    </location>
</feature>
<evidence type="ECO:0000256" key="7">
    <source>
        <dbReference type="ARBA" id="ARBA00023242"/>
    </source>
</evidence>
<evidence type="ECO:0000256" key="4">
    <source>
        <dbReference type="ARBA" id="ARBA00022737"/>
    </source>
</evidence>
<dbReference type="FunFam" id="3.30.160.60:FF:001271">
    <property type="entry name" value="Zinc finger protein 282"/>
    <property type="match status" value="1"/>
</dbReference>
<keyword evidence="12" id="KW-1185">Reference proteome</keyword>
<dbReference type="PANTHER" id="PTHR19818:SF158">
    <property type="entry name" value="C2H2-TYPE DOMAIN-CONTAINING PROTEIN-RELATED"/>
    <property type="match status" value="1"/>
</dbReference>
<evidence type="ECO:0000313" key="11">
    <source>
        <dbReference type="Ensembl" id="ENSCMMP00000022121.1"/>
    </source>
</evidence>
<evidence type="ECO:0000256" key="6">
    <source>
        <dbReference type="ARBA" id="ARBA00022833"/>
    </source>
</evidence>
<dbReference type="InterPro" id="IPR013087">
    <property type="entry name" value="Znf_C2H2_type"/>
</dbReference>
<keyword evidence="5 8" id="KW-0863">Zinc-finger</keyword>
<organism evidence="11 12">
    <name type="scientific">Cairina moschata</name>
    <name type="common">Muscovy duck</name>
    <dbReference type="NCBI Taxonomy" id="8855"/>
    <lineage>
        <taxon>Eukaryota</taxon>
        <taxon>Metazoa</taxon>
        <taxon>Chordata</taxon>
        <taxon>Craniata</taxon>
        <taxon>Vertebrata</taxon>
        <taxon>Euteleostomi</taxon>
        <taxon>Archelosauria</taxon>
        <taxon>Archosauria</taxon>
        <taxon>Dinosauria</taxon>
        <taxon>Saurischia</taxon>
        <taxon>Theropoda</taxon>
        <taxon>Coelurosauria</taxon>
        <taxon>Aves</taxon>
        <taxon>Neognathae</taxon>
        <taxon>Galloanserae</taxon>
        <taxon>Anseriformes</taxon>
        <taxon>Anatidae</taxon>
        <taxon>Anatinae</taxon>
        <taxon>Cairina</taxon>
    </lineage>
</organism>
<dbReference type="GO" id="GO:0008270">
    <property type="term" value="F:zinc ion binding"/>
    <property type="evidence" value="ECO:0007669"/>
    <property type="project" value="UniProtKB-KW"/>
</dbReference>
<reference evidence="11" key="2">
    <citation type="submission" date="2025-09" db="UniProtKB">
        <authorList>
            <consortium name="Ensembl"/>
        </authorList>
    </citation>
    <scope>IDENTIFICATION</scope>
</reference>
<reference evidence="11" key="1">
    <citation type="submission" date="2025-08" db="UniProtKB">
        <authorList>
            <consortium name="Ensembl"/>
        </authorList>
    </citation>
    <scope>IDENTIFICATION</scope>
</reference>
<dbReference type="FunFam" id="3.30.160.60:FF:000187">
    <property type="entry name" value="zinc finger protein 37 homolog"/>
    <property type="match status" value="1"/>
</dbReference>
<dbReference type="SMART" id="SM00355">
    <property type="entry name" value="ZnF_C2H2"/>
    <property type="match status" value="5"/>
</dbReference>
<keyword evidence="3" id="KW-0479">Metal-binding</keyword>
<feature type="domain" description="C2H2-type" evidence="10">
    <location>
        <begin position="268"/>
        <end position="295"/>
    </location>
</feature>
<dbReference type="Pfam" id="PF00096">
    <property type="entry name" value="zf-C2H2"/>
    <property type="match status" value="4"/>
</dbReference>
<dbReference type="Ensembl" id="ENSCMMT00000024226.1">
    <property type="protein sequence ID" value="ENSCMMP00000022121.1"/>
    <property type="gene ID" value="ENSCMMG00000013880.1"/>
</dbReference>
<keyword evidence="6" id="KW-0862">Zinc</keyword>
<dbReference type="GO" id="GO:0005694">
    <property type="term" value="C:chromosome"/>
    <property type="evidence" value="ECO:0007669"/>
    <property type="project" value="UniProtKB-ARBA"/>
</dbReference>
<name>A0A8C3CKP4_CAIMO</name>
<evidence type="ECO:0000256" key="5">
    <source>
        <dbReference type="ARBA" id="ARBA00022771"/>
    </source>
</evidence>
<dbReference type="Proteomes" id="UP000694556">
    <property type="component" value="Unassembled WGS sequence"/>
</dbReference>
<dbReference type="PANTHER" id="PTHR19818">
    <property type="entry name" value="ZINC FINGER PROTEIN ZIC AND GLI"/>
    <property type="match status" value="1"/>
</dbReference>
<evidence type="ECO:0000256" key="9">
    <source>
        <dbReference type="SAM" id="MobiDB-lite"/>
    </source>
</evidence>
<comment type="subcellular location">
    <subcellularLocation>
        <location evidence="1">Nucleus</location>
    </subcellularLocation>
</comment>
<feature type="compositionally biased region" description="Basic and acidic residues" evidence="9">
    <location>
        <begin position="107"/>
        <end position="125"/>
    </location>
</feature>
<evidence type="ECO:0000313" key="12">
    <source>
        <dbReference type="Proteomes" id="UP000694556"/>
    </source>
</evidence>
<dbReference type="AlphaFoldDB" id="A0A8C3CKP4"/>
<dbReference type="GO" id="GO:0000978">
    <property type="term" value="F:RNA polymerase II cis-regulatory region sequence-specific DNA binding"/>
    <property type="evidence" value="ECO:0007669"/>
    <property type="project" value="TreeGrafter"/>
</dbReference>
<dbReference type="GO" id="GO:0045944">
    <property type="term" value="P:positive regulation of transcription by RNA polymerase II"/>
    <property type="evidence" value="ECO:0007669"/>
    <property type="project" value="UniProtKB-ARBA"/>
</dbReference>
<evidence type="ECO:0000256" key="1">
    <source>
        <dbReference type="ARBA" id="ARBA00004123"/>
    </source>
</evidence>
<dbReference type="FunFam" id="3.30.160.60:FF:001732">
    <property type="entry name" value="Zgc:162936"/>
    <property type="match status" value="1"/>
</dbReference>
<evidence type="ECO:0000256" key="2">
    <source>
        <dbReference type="ARBA" id="ARBA00006991"/>
    </source>
</evidence>
<protein>
    <recommendedName>
        <fullName evidence="10">C2H2-type domain-containing protein</fullName>
    </recommendedName>
</protein>
<feature type="domain" description="C2H2-type" evidence="10">
    <location>
        <begin position="296"/>
        <end position="323"/>
    </location>
</feature>
<dbReference type="FunFam" id="3.30.160.60:FF:001415">
    <property type="entry name" value="zinc finger protein 282"/>
    <property type="match status" value="1"/>
</dbReference>
<dbReference type="GO" id="GO:0000981">
    <property type="term" value="F:DNA-binding transcription factor activity, RNA polymerase II-specific"/>
    <property type="evidence" value="ECO:0007669"/>
    <property type="project" value="TreeGrafter"/>
</dbReference>
<keyword evidence="7" id="KW-0539">Nucleus</keyword>
<evidence type="ECO:0000259" key="10">
    <source>
        <dbReference type="PROSITE" id="PS50157"/>
    </source>
</evidence>
<keyword evidence="4" id="KW-0677">Repeat</keyword>
<dbReference type="SUPFAM" id="SSF57667">
    <property type="entry name" value="beta-beta-alpha zinc fingers"/>
    <property type="match status" value="3"/>
</dbReference>
<dbReference type="Gene3D" id="3.30.160.60">
    <property type="entry name" value="Classic Zinc Finger"/>
    <property type="match status" value="6"/>
</dbReference>
<dbReference type="PROSITE" id="PS00028">
    <property type="entry name" value="ZINC_FINGER_C2H2_1"/>
    <property type="match status" value="4"/>
</dbReference>
<dbReference type="FunFam" id="3.30.160.60:FF:002343">
    <property type="entry name" value="Zinc finger protein 33A"/>
    <property type="match status" value="1"/>
</dbReference>
<feature type="domain" description="C2H2-type" evidence="10">
    <location>
        <begin position="216"/>
        <end position="243"/>
    </location>
</feature>
<dbReference type="GO" id="GO:0005634">
    <property type="term" value="C:nucleus"/>
    <property type="evidence" value="ECO:0007669"/>
    <property type="project" value="UniProtKB-SubCell"/>
</dbReference>
<proteinExistence type="inferred from homology"/>
<evidence type="ECO:0000256" key="3">
    <source>
        <dbReference type="ARBA" id="ARBA00022723"/>
    </source>
</evidence>
<dbReference type="PROSITE" id="PS50157">
    <property type="entry name" value="ZINC_FINGER_C2H2_2"/>
    <property type="match status" value="4"/>
</dbReference>
<comment type="similarity">
    <text evidence="2">Belongs to the krueppel C2H2-type zinc-finger protein family.</text>
</comment>
<evidence type="ECO:0000256" key="8">
    <source>
        <dbReference type="PROSITE-ProRule" id="PRU00042"/>
    </source>
</evidence>
<accession>A0A8C3CKP4</accession>
<dbReference type="InterPro" id="IPR036236">
    <property type="entry name" value="Znf_C2H2_sf"/>
</dbReference>